<name>A0A381RCC8_9ZZZZ</name>
<protein>
    <submittedName>
        <fullName evidence="1">Uncharacterized protein</fullName>
    </submittedName>
</protein>
<dbReference type="AlphaFoldDB" id="A0A381RCC8"/>
<organism evidence="1">
    <name type="scientific">marine metagenome</name>
    <dbReference type="NCBI Taxonomy" id="408172"/>
    <lineage>
        <taxon>unclassified sequences</taxon>
        <taxon>metagenomes</taxon>
        <taxon>ecological metagenomes</taxon>
    </lineage>
</organism>
<dbReference type="EMBL" id="UINC01001705">
    <property type="protein sequence ID" value="SUZ86973.1"/>
    <property type="molecule type" value="Genomic_DNA"/>
</dbReference>
<proteinExistence type="predicted"/>
<accession>A0A381RCC8</accession>
<reference evidence="1" key="1">
    <citation type="submission" date="2018-05" db="EMBL/GenBank/DDBJ databases">
        <authorList>
            <person name="Lanie J.A."/>
            <person name="Ng W.-L."/>
            <person name="Kazmierczak K.M."/>
            <person name="Andrzejewski T.M."/>
            <person name="Davidsen T.M."/>
            <person name="Wayne K.J."/>
            <person name="Tettelin H."/>
            <person name="Glass J.I."/>
            <person name="Rusch D."/>
            <person name="Podicherti R."/>
            <person name="Tsui H.-C.T."/>
            <person name="Winkler M.E."/>
        </authorList>
    </citation>
    <scope>NUCLEOTIDE SEQUENCE</scope>
</reference>
<sequence>VRIDDPLTGAHVVTPIERVCRLVQQAIDVSLQIGRSIKKGRIIRLTASDGGTGGPVVAQRRPRA</sequence>
<evidence type="ECO:0000313" key="1">
    <source>
        <dbReference type="EMBL" id="SUZ86973.1"/>
    </source>
</evidence>
<feature type="non-terminal residue" evidence="1">
    <location>
        <position position="1"/>
    </location>
</feature>
<gene>
    <name evidence="1" type="ORF">METZ01_LOCUS39827</name>
</gene>